<evidence type="ECO:0008006" key="3">
    <source>
        <dbReference type="Google" id="ProtNLM"/>
    </source>
</evidence>
<dbReference type="Gene3D" id="1.10.260.40">
    <property type="entry name" value="lambda repressor-like DNA-binding domains"/>
    <property type="match status" value="1"/>
</dbReference>
<dbReference type="InterPro" id="IPR001387">
    <property type="entry name" value="Cro/C1-type_HTH"/>
</dbReference>
<dbReference type="SUPFAM" id="SSF47413">
    <property type="entry name" value="lambda repressor-like DNA-binding domains"/>
    <property type="match status" value="1"/>
</dbReference>
<dbReference type="AlphaFoldDB" id="A0A4V2Q3S0"/>
<evidence type="ECO:0000313" key="1">
    <source>
        <dbReference type="EMBL" id="TCL08260.1"/>
    </source>
</evidence>
<dbReference type="GO" id="GO:0003677">
    <property type="term" value="F:DNA binding"/>
    <property type="evidence" value="ECO:0007669"/>
    <property type="project" value="InterPro"/>
</dbReference>
<dbReference type="EMBL" id="SMGR01000001">
    <property type="protein sequence ID" value="TCL08260.1"/>
    <property type="molecule type" value="Genomic_DNA"/>
</dbReference>
<gene>
    <name evidence="1" type="ORF">BXY66_0295</name>
</gene>
<dbReference type="Proteomes" id="UP000295673">
    <property type="component" value="Unassembled WGS sequence"/>
</dbReference>
<protein>
    <recommendedName>
        <fullName evidence="3">Helix-turn-helix protein</fullName>
    </recommendedName>
</protein>
<dbReference type="InterPro" id="IPR010982">
    <property type="entry name" value="Lambda_DNA-bd_dom_sf"/>
</dbReference>
<evidence type="ECO:0000313" key="2">
    <source>
        <dbReference type="Proteomes" id="UP000295673"/>
    </source>
</evidence>
<organism evidence="1 2">
    <name type="scientific">Shimia isoporae</name>
    <dbReference type="NCBI Taxonomy" id="647720"/>
    <lineage>
        <taxon>Bacteria</taxon>
        <taxon>Pseudomonadati</taxon>
        <taxon>Pseudomonadota</taxon>
        <taxon>Alphaproteobacteria</taxon>
        <taxon>Rhodobacterales</taxon>
        <taxon>Roseobacteraceae</taxon>
    </lineage>
</organism>
<proteinExistence type="predicted"/>
<comment type="caution">
    <text evidence="1">The sequence shown here is derived from an EMBL/GenBank/DDBJ whole genome shotgun (WGS) entry which is preliminary data.</text>
</comment>
<dbReference type="OrthoDB" id="9803379at2"/>
<reference evidence="1 2" key="1">
    <citation type="submission" date="2019-03" db="EMBL/GenBank/DDBJ databases">
        <title>Genomic Encyclopedia of Archaeal and Bacterial Type Strains, Phase II (KMG-II): from individual species to whole genera.</title>
        <authorList>
            <person name="Goeker M."/>
        </authorList>
    </citation>
    <scope>NUCLEOTIDE SEQUENCE [LARGE SCALE GENOMIC DNA]</scope>
    <source>
        <strain evidence="1 2">DSM 26433</strain>
    </source>
</reference>
<sequence>MSKSIYNEAYRDLVDAFKRARIDAGMTQWDVANVLQKPQSYVAKVEGYERRLDIIELFDLARTISWDPFPALQRLFGDGGDPQQDS</sequence>
<dbReference type="CDD" id="cd00093">
    <property type="entry name" value="HTH_XRE"/>
    <property type="match status" value="1"/>
</dbReference>
<dbReference type="RefSeq" id="WP_132858403.1">
    <property type="nucleotide sequence ID" value="NZ_SMGR01000001.1"/>
</dbReference>
<keyword evidence="2" id="KW-1185">Reference proteome</keyword>
<accession>A0A4V2Q3S0</accession>
<name>A0A4V2Q3S0_9RHOB</name>